<accession>A0ABS6YGX7</accession>
<comment type="caution">
    <text evidence="2">The sequence shown here is derived from an EMBL/GenBank/DDBJ whole genome shotgun (WGS) entry which is preliminary data.</text>
</comment>
<reference evidence="2 3" key="1">
    <citation type="submission" date="2019-11" db="EMBL/GenBank/DDBJ databases">
        <authorList>
            <person name="Ay H."/>
        </authorList>
    </citation>
    <scope>NUCLEOTIDE SEQUENCE [LARGE SCALE GENOMIC DNA]</scope>
    <source>
        <strain evidence="2 3">BG9H</strain>
    </source>
</reference>
<feature type="region of interest" description="Disordered" evidence="1">
    <location>
        <begin position="49"/>
        <end position="82"/>
    </location>
</feature>
<evidence type="ECO:0000256" key="1">
    <source>
        <dbReference type="SAM" id="MobiDB-lite"/>
    </source>
</evidence>
<dbReference type="EMBL" id="WMBF01000016">
    <property type="protein sequence ID" value="MBW5420661.1"/>
    <property type="molecule type" value="Genomic_DNA"/>
</dbReference>
<proteinExistence type="predicted"/>
<dbReference type="Proteomes" id="UP001197114">
    <property type="component" value="Unassembled WGS sequence"/>
</dbReference>
<organism evidence="2 3">
    <name type="scientific">Streptomyces anatolicus</name>
    <dbReference type="NCBI Taxonomy" id="2675858"/>
    <lineage>
        <taxon>Bacteria</taxon>
        <taxon>Bacillati</taxon>
        <taxon>Actinomycetota</taxon>
        <taxon>Actinomycetes</taxon>
        <taxon>Kitasatosporales</taxon>
        <taxon>Streptomycetaceae</taxon>
        <taxon>Streptomyces</taxon>
    </lineage>
</organism>
<evidence type="ECO:0008006" key="4">
    <source>
        <dbReference type="Google" id="ProtNLM"/>
    </source>
</evidence>
<dbReference type="Pfam" id="PF13822">
    <property type="entry name" value="ACC_epsilon"/>
    <property type="match status" value="1"/>
</dbReference>
<dbReference type="RefSeq" id="WP_219687206.1">
    <property type="nucleotide sequence ID" value="NZ_WMBF01000016.1"/>
</dbReference>
<evidence type="ECO:0000313" key="2">
    <source>
        <dbReference type="EMBL" id="MBW5420661.1"/>
    </source>
</evidence>
<gene>
    <name evidence="2" type="ORF">GKQ77_03630</name>
</gene>
<evidence type="ECO:0000313" key="3">
    <source>
        <dbReference type="Proteomes" id="UP001197114"/>
    </source>
</evidence>
<keyword evidence="3" id="KW-1185">Reference proteome</keyword>
<protein>
    <recommendedName>
        <fullName evidence="4">Acyl-CoA carboxylase subunit epsilon</fullName>
    </recommendedName>
</protein>
<feature type="compositionally biased region" description="Pro residues" evidence="1">
    <location>
        <begin position="58"/>
        <end position="70"/>
    </location>
</feature>
<sequence>MTTTTPTTRATAVDLDGPLGATLVQVLRGNPSPEELAAVTAVLITMARGHGEAEPERPPAGGPTWQPPLPAGCSYRSWKARR</sequence>
<name>A0ABS6YGX7_9ACTN</name>
<dbReference type="InterPro" id="IPR032716">
    <property type="entry name" value="ACC_epsilon"/>
</dbReference>